<evidence type="ECO:0000259" key="1">
    <source>
        <dbReference type="Pfam" id="PF05189"/>
    </source>
</evidence>
<dbReference type="InterPro" id="IPR000228">
    <property type="entry name" value="RNA3'_term_phos_cyc"/>
</dbReference>
<proteinExistence type="predicted"/>
<protein>
    <recommendedName>
        <fullName evidence="1">RNA 3'-terminal phosphate cyclase insert domain-containing protein</fullName>
    </recommendedName>
</protein>
<dbReference type="InterPro" id="IPR013791">
    <property type="entry name" value="RNA3'-term_phos_cycl_insert"/>
</dbReference>
<dbReference type="InterPro" id="IPR013792">
    <property type="entry name" value="RNA3'P_cycl/enolpyr_Trfase_a/b"/>
</dbReference>
<evidence type="ECO:0000313" key="3">
    <source>
        <dbReference type="Proteomes" id="UP000734854"/>
    </source>
</evidence>
<dbReference type="InterPro" id="IPR036553">
    <property type="entry name" value="RPTC_insert"/>
</dbReference>
<dbReference type="Pfam" id="PF05189">
    <property type="entry name" value="RTC_insert"/>
    <property type="match status" value="1"/>
</dbReference>
<dbReference type="PANTHER" id="PTHR11096">
    <property type="entry name" value="RNA 3' TERMINAL PHOSPHATE CYCLASE"/>
    <property type="match status" value="1"/>
</dbReference>
<dbReference type="GO" id="GO:0000479">
    <property type="term" value="P:endonucleolytic cleavage of tricistronic rRNA transcript (SSU-rRNA, 5.8S rRNA, LSU-rRNA)"/>
    <property type="evidence" value="ECO:0007669"/>
    <property type="project" value="TreeGrafter"/>
</dbReference>
<comment type="caution">
    <text evidence="2">The sequence shown here is derived from an EMBL/GenBank/DDBJ whole genome shotgun (WGS) entry which is preliminary data.</text>
</comment>
<dbReference type="SUPFAM" id="SSF55205">
    <property type="entry name" value="EPT/RTPC-like"/>
    <property type="match status" value="1"/>
</dbReference>
<gene>
    <name evidence="2" type="ORF">ZIOFF_048492</name>
</gene>
<dbReference type="Gene3D" id="3.30.360.20">
    <property type="entry name" value="RNA 3'-terminal phosphate cyclase, insert domain"/>
    <property type="match status" value="1"/>
</dbReference>
<dbReference type="Proteomes" id="UP000734854">
    <property type="component" value="Unassembled WGS sequence"/>
</dbReference>
<dbReference type="PANTHER" id="PTHR11096:SF1">
    <property type="entry name" value="RNA 3'-TERMINAL PHOSPHATE CYCLASE-LIKE PROTEIN"/>
    <property type="match status" value="1"/>
</dbReference>
<dbReference type="GO" id="GO:0005730">
    <property type="term" value="C:nucleolus"/>
    <property type="evidence" value="ECO:0007669"/>
    <property type="project" value="TreeGrafter"/>
</dbReference>
<reference evidence="2 3" key="1">
    <citation type="submission" date="2020-08" db="EMBL/GenBank/DDBJ databases">
        <title>Plant Genome Project.</title>
        <authorList>
            <person name="Zhang R.-G."/>
        </authorList>
    </citation>
    <scope>NUCLEOTIDE SEQUENCE [LARGE SCALE GENOMIC DNA]</scope>
    <source>
        <tissue evidence="2">Rhizome</tissue>
    </source>
</reference>
<name>A0A8J5KUC6_ZINOF</name>
<accession>A0A8J5KUC6</accession>
<dbReference type="AlphaFoldDB" id="A0A8J5KUC6"/>
<evidence type="ECO:0000313" key="2">
    <source>
        <dbReference type="EMBL" id="KAG6493505.1"/>
    </source>
</evidence>
<dbReference type="GO" id="GO:0004521">
    <property type="term" value="F:RNA endonuclease activity"/>
    <property type="evidence" value="ECO:0007669"/>
    <property type="project" value="TreeGrafter"/>
</dbReference>
<sequence>MLKRFGIPSEGLELKIVNWGALPLGGEIFLGVPTAPNTLTASHWVDEGMVQSIRGVTFSTRVPPQIGSRMIYAARGVFNHFMPDVHIFTDYRSGPSGGRYTFFFFLGP</sequence>
<organism evidence="2 3">
    <name type="scientific">Zingiber officinale</name>
    <name type="common">Ginger</name>
    <name type="synonym">Amomum zingiber</name>
    <dbReference type="NCBI Taxonomy" id="94328"/>
    <lineage>
        <taxon>Eukaryota</taxon>
        <taxon>Viridiplantae</taxon>
        <taxon>Streptophyta</taxon>
        <taxon>Embryophyta</taxon>
        <taxon>Tracheophyta</taxon>
        <taxon>Spermatophyta</taxon>
        <taxon>Magnoliopsida</taxon>
        <taxon>Liliopsida</taxon>
        <taxon>Zingiberales</taxon>
        <taxon>Zingiberaceae</taxon>
        <taxon>Zingiber</taxon>
    </lineage>
</organism>
<dbReference type="EMBL" id="JACMSC010000013">
    <property type="protein sequence ID" value="KAG6493505.1"/>
    <property type="molecule type" value="Genomic_DNA"/>
</dbReference>
<keyword evidence="3" id="KW-1185">Reference proteome</keyword>
<feature type="domain" description="RNA 3'-terminal phosphate cyclase insert" evidence="1">
    <location>
        <begin position="45"/>
        <end position="97"/>
    </location>
</feature>